<protein>
    <submittedName>
        <fullName evidence="6">Periplasmic dipeptide transport protein</fullName>
    </submittedName>
</protein>
<organism evidence="6 7">
    <name type="scientific">Paracidovorax wautersii</name>
    <dbReference type="NCBI Taxonomy" id="1177982"/>
    <lineage>
        <taxon>Bacteria</taxon>
        <taxon>Pseudomonadati</taxon>
        <taxon>Pseudomonadota</taxon>
        <taxon>Betaproteobacteria</taxon>
        <taxon>Burkholderiales</taxon>
        <taxon>Comamonadaceae</taxon>
        <taxon>Paracidovorax</taxon>
    </lineage>
</organism>
<dbReference type="PANTHER" id="PTHR30290:SF9">
    <property type="entry name" value="OLIGOPEPTIDE-BINDING PROTEIN APPA"/>
    <property type="match status" value="1"/>
</dbReference>
<gene>
    <name evidence="6" type="primary">dppA_2</name>
    <name evidence="6" type="ORF">GAK30_00364</name>
</gene>
<dbReference type="GO" id="GO:0043190">
    <property type="term" value="C:ATP-binding cassette (ABC) transporter complex"/>
    <property type="evidence" value="ECO:0007669"/>
    <property type="project" value="InterPro"/>
</dbReference>
<feature type="domain" description="Solute-binding protein family 5" evidence="5">
    <location>
        <begin position="77"/>
        <end position="442"/>
    </location>
</feature>
<dbReference type="Gene3D" id="3.90.76.10">
    <property type="entry name" value="Dipeptide-binding Protein, Domain 1"/>
    <property type="match status" value="1"/>
</dbReference>
<keyword evidence="3 4" id="KW-0732">Signal</keyword>
<dbReference type="Gene3D" id="3.10.105.10">
    <property type="entry name" value="Dipeptide-binding Protein, Domain 3"/>
    <property type="match status" value="1"/>
</dbReference>
<name>A0A7V8FS09_9BURK</name>
<evidence type="ECO:0000313" key="7">
    <source>
        <dbReference type="Proteomes" id="UP000461670"/>
    </source>
</evidence>
<dbReference type="CDD" id="cd08498">
    <property type="entry name" value="PBP2_NikA_DppA_OppA_like_2"/>
    <property type="match status" value="1"/>
</dbReference>
<comment type="similarity">
    <text evidence="1">Belongs to the bacterial solute-binding protein 5 family.</text>
</comment>
<accession>A0A7V8FS09</accession>
<dbReference type="Gene3D" id="3.40.190.10">
    <property type="entry name" value="Periplasmic binding protein-like II"/>
    <property type="match status" value="1"/>
</dbReference>
<dbReference type="PANTHER" id="PTHR30290">
    <property type="entry name" value="PERIPLASMIC BINDING COMPONENT OF ABC TRANSPORTER"/>
    <property type="match status" value="1"/>
</dbReference>
<dbReference type="GO" id="GO:1904680">
    <property type="term" value="F:peptide transmembrane transporter activity"/>
    <property type="evidence" value="ECO:0007669"/>
    <property type="project" value="TreeGrafter"/>
</dbReference>
<reference evidence="7" key="1">
    <citation type="journal article" date="2020" name="MBio">
        <title>Horizontal gene transfer to a defensive symbiont with a reduced genome amongst a multipartite beetle microbiome.</title>
        <authorList>
            <person name="Waterworth S.C."/>
            <person name="Florez L.V."/>
            <person name="Rees E.R."/>
            <person name="Hertweck C."/>
            <person name="Kaltenpoth M."/>
            <person name="Kwan J.C."/>
        </authorList>
    </citation>
    <scope>NUCLEOTIDE SEQUENCE [LARGE SCALE GENOMIC DNA]</scope>
</reference>
<evidence type="ECO:0000256" key="3">
    <source>
        <dbReference type="ARBA" id="ARBA00022729"/>
    </source>
</evidence>
<comment type="caution">
    <text evidence="6">The sequence shown here is derived from an EMBL/GenBank/DDBJ whole genome shotgun (WGS) entry which is preliminary data.</text>
</comment>
<evidence type="ECO:0000256" key="4">
    <source>
        <dbReference type="SAM" id="SignalP"/>
    </source>
</evidence>
<dbReference type="AlphaFoldDB" id="A0A7V8FS09"/>
<dbReference type="Proteomes" id="UP000461670">
    <property type="component" value="Unassembled WGS sequence"/>
</dbReference>
<dbReference type="GO" id="GO:0030288">
    <property type="term" value="C:outer membrane-bounded periplasmic space"/>
    <property type="evidence" value="ECO:0007669"/>
    <property type="project" value="UniProtKB-ARBA"/>
</dbReference>
<dbReference type="EMBL" id="WNDQ01000003">
    <property type="protein sequence ID" value="KAF1023701.1"/>
    <property type="molecule type" value="Genomic_DNA"/>
</dbReference>
<dbReference type="InterPro" id="IPR030678">
    <property type="entry name" value="Peptide/Ni-bd"/>
</dbReference>
<dbReference type="SUPFAM" id="SSF53850">
    <property type="entry name" value="Periplasmic binding protein-like II"/>
    <property type="match status" value="1"/>
</dbReference>
<evidence type="ECO:0000256" key="1">
    <source>
        <dbReference type="ARBA" id="ARBA00005695"/>
    </source>
</evidence>
<sequence length="534" mass="58151">MRLRHPSLLAAALLAASLAPLGAAAQAPAAKSQTLRIAFADPISSADPQLNNHAGDRSLALQIFDSIVDRHDSGNLPSLAQSWRTIDERTWEFKLNPKITWHDGKPLTAQDIAFSFQRARSVPGSVASYAGRLRVIESVQTPDAHTVIIKTNVPAPGLLQDIGAVYVVSRHVGEKATTEDYNAGRAVIGTGPYKLVSYTPGDRSVLERYDGYWGKKAEWARVEYRFVNNPAARTAALLAGDVDVIDKVSPADVQRLRQAKGIAVHAYPGLRALLIQPSFRPGPNEFIRDNAGQPLPQNPLADVRVRRALSLAINRNAIADRILQNTVTPASQDMPKGTAGYNPDIAPTPYDAERARKLLAEAGYPQGFQLTVHVPGDRYPQAPEALQAVAQFWTRIGVKTTLETVPWALYSSRANKNEFAVSVLAWGNGTGELGYALVNVFATVDASKGLGASNWGRYSNTALDQALAAYTQEFDTGRQESILRHAARLLDDDQAVIPLFHYQNIWASRADLKVTPYVSDRTAAQMVTRVKATP</sequence>
<evidence type="ECO:0000256" key="2">
    <source>
        <dbReference type="ARBA" id="ARBA00022448"/>
    </source>
</evidence>
<evidence type="ECO:0000313" key="6">
    <source>
        <dbReference type="EMBL" id="KAF1023701.1"/>
    </source>
</evidence>
<dbReference type="InterPro" id="IPR039424">
    <property type="entry name" value="SBP_5"/>
</dbReference>
<dbReference type="PIRSF" id="PIRSF002741">
    <property type="entry name" value="MppA"/>
    <property type="match status" value="1"/>
</dbReference>
<evidence type="ECO:0000259" key="5">
    <source>
        <dbReference type="Pfam" id="PF00496"/>
    </source>
</evidence>
<proteinExistence type="inferred from homology"/>
<feature type="signal peptide" evidence="4">
    <location>
        <begin position="1"/>
        <end position="25"/>
    </location>
</feature>
<dbReference type="Pfam" id="PF00496">
    <property type="entry name" value="SBP_bac_5"/>
    <property type="match status" value="1"/>
</dbReference>
<feature type="chain" id="PRO_5031112728" evidence="4">
    <location>
        <begin position="26"/>
        <end position="534"/>
    </location>
</feature>
<dbReference type="GO" id="GO:0015833">
    <property type="term" value="P:peptide transport"/>
    <property type="evidence" value="ECO:0007669"/>
    <property type="project" value="TreeGrafter"/>
</dbReference>
<dbReference type="InterPro" id="IPR000914">
    <property type="entry name" value="SBP_5_dom"/>
</dbReference>
<keyword evidence="2" id="KW-0813">Transport</keyword>